<dbReference type="RefSeq" id="WP_003333252.1">
    <property type="nucleotide sequence ID" value="NZ_AJLR01000151.1"/>
</dbReference>
<sequence>MYYALIWNKSVIMLETFSKATGSTAAGMEFFWEITEIEAPECLLKNKDEMMDMIKGAIIAYETGFTTGRTIKVNFDFIATPCFVKEVGK</sequence>
<comment type="caution">
    <text evidence="1">The sequence shown here is derived from an EMBL/GenBank/DDBJ whole genome shotgun (WGS) entry which is preliminary data.</text>
</comment>
<dbReference type="EMBL" id="AJLR01000151">
    <property type="protein sequence ID" value="EKN62895.1"/>
    <property type="molecule type" value="Genomic_DNA"/>
</dbReference>
<name>K6BVD7_SCHAZ</name>
<evidence type="ECO:0000313" key="2">
    <source>
        <dbReference type="Proteomes" id="UP000006315"/>
    </source>
</evidence>
<evidence type="ECO:0000313" key="1">
    <source>
        <dbReference type="EMBL" id="EKN62895.1"/>
    </source>
</evidence>
<organism evidence="1 2">
    <name type="scientific">Schinkia azotoformans LMG 9581</name>
    <dbReference type="NCBI Taxonomy" id="1131731"/>
    <lineage>
        <taxon>Bacteria</taxon>
        <taxon>Bacillati</taxon>
        <taxon>Bacillota</taxon>
        <taxon>Bacilli</taxon>
        <taxon>Bacillales</taxon>
        <taxon>Bacillaceae</taxon>
        <taxon>Calidifontibacillus/Schinkia group</taxon>
        <taxon>Schinkia</taxon>
    </lineage>
</organism>
<proteinExistence type="predicted"/>
<keyword evidence="2" id="KW-1185">Reference proteome</keyword>
<dbReference type="AlphaFoldDB" id="K6BVD7"/>
<reference evidence="1 2" key="1">
    <citation type="journal article" date="2012" name="Front. Microbiol.">
        <title>Redundancy and modularity in membrane-associated dissimilatory nitrate reduction in Bacillus.</title>
        <authorList>
            <person name="Heylen K."/>
            <person name="Keltjens J."/>
        </authorList>
    </citation>
    <scope>NUCLEOTIDE SEQUENCE [LARGE SCALE GENOMIC DNA]</scope>
    <source>
        <strain evidence="1 2">LMG 9581</strain>
    </source>
</reference>
<gene>
    <name evidence="1" type="ORF">BAZO_20058</name>
</gene>
<protein>
    <submittedName>
        <fullName evidence="1">Uncharacterized protein</fullName>
    </submittedName>
</protein>
<dbReference type="Proteomes" id="UP000006315">
    <property type="component" value="Unassembled WGS sequence"/>
</dbReference>
<dbReference type="STRING" id="1131731.BAZO_20058"/>
<dbReference type="PATRIC" id="fig|1131731.3.peg.4091"/>
<accession>K6BVD7</accession>